<dbReference type="SMART" id="SM00829">
    <property type="entry name" value="PKS_ER"/>
    <property type="match status" value="1"/>
</dbReference>
<evidence type="ECO:0000313" key="4">
    <source>
        <dbReference type="EMBL" id="QIQ01264.1"/>
    </source>
</evidence>
<dbReference type="SUPFAM" id="SSF50129">
    <property type="entry name" value="GroES-like"/>
    <property type="match status" value="1"/>
</dbReference>
<dbReference type="EMBL" id="CP050177">
    <property type="protein sequence ID" value="QIQ04140.1"/>
    <property type="molecule type" value="Genomic_DNA"/>
</dbReference>
<dbReference type="InterPro" id="IPR013154">
    <property type="entry name" value="ADH-like_N"/>
</dbReference>
<dbReference type="RefSeq" id="WP_167022929.1">
    <property type="nucleotide sequence ID" value="NZ_CP050177.1"/>
</dbReference>
<keyword evidence="2" id="KW-0560">Oxidoreductase</keyword>
<keyword evidence="1" id="KW-0521">NADP</keyword>
<dbReference type="InterPro" id="IPR011032">
    <property type="entry name" value="GroES-like_sf"/>
</dbReference>
<dbReference type="SUPFAM" id="SSF51735">
    <property type="entry name" value="NAD(P)-binding Rossmann-fold domains"/>
    <property type="match status" value="1"/>
</dbReference>
<dbReference type="PANTHER" id="PTHR48106:SF2">
    <property type="entry name" value="ZN2+-BINDING DEHYDROGENASE"/>
    <property type="match status" value="1"/>
</dbReference>
<evidence type="ECO:0000259" key="3">
    <source>
        <dbReference type="SMART" id="SM00829"/>
    </source>
</evidence>
<evidence type="ECO:0000256" key="1">
    <source>
        <dbReference type="ARBA" id="ARBA00022857"/>
    </source>
</evidence>
<accession>A0A6G9GST8</accession>
<dbReference type="CDD" id="cd05282">
    <property type="entry name" value="ETR_like"/>
    <property type="match status" value="1"/>
</dbReference>
<dbReference type="KEGG" id="slia:HA039_19140"/>
<sequence length="323" mass="33178">MKAVQAVARGDAREVLRVVDLEPPGPPAAGEVLVHVEYAPLNRHDLLAIGGYLPVPPPPWVPGNEGTGIVAAVGDGVGEVSAGDRVALPLMSGTWREQLVVPAEGMFPLPDANAQQLAMIGSNPPTAVLALDEFVEVPPGSFVVQDAANSGVGRSMIALAHARGLRTVNFARNEATYAELTAAGADLVLPDRPESVAVAREFIGDAPVRVAIDALGGRSTENLTALLTGGGALIAYSAESGSPLSVPYFDLTGKQLTVRGFFAGGWDYATKTAPAIREAAPLIAAGKLSVPVAGVYSLDEIGAALEHLNRGVGKILLAVNPIG</sequence>
<dbReference type="GO" id="GO:0016651">
    <property type="term" value="F:oxidoreductase activity, acting on NAD(P)H"/>
    <property type="evidence" value="ECO:0007669"/>
    <property type="project" value="TreeGrafter"/>
</dbReference>
<proteinExistence type="predicted"/>
<dbReference type="InterPro" id="IPR020843">
    <property type="entry name" value="ER"/>
</dbReference>
<dbReference type="Gene3D" id="3.40.50.720">
    <property type="entry name" value="NAD(P)-binding Rossmann-like Domain"/>
    <property type="match status" value="1"/>
</dbReference>
<organism evidence="4 6">
    <name type="scientific">Streptomyces liangshanensis</name>
    <dbReference type="NCBI Taxonomy" id="2717324"/>
    <lineage>
        <taxon>Bacteria</taxon>
        <taxon>Bacillati</taxon>
        <taxon>Actinomycetota</taxon>
        <taxon>Actinomycetes</taxon>
        <taxon>Kitasatosporales</taxon>
        <taxon>Streptomycetaceae</taxon>
        <taxon>Streptomyces</taxon>
    </lineage>
</organism>
<feature type="domain" description="Enoyl reductase (ER)" evidence="3">
    <location>
        <begin position="10"/>
        <end position="317"/>
    </location>
</feature>
<dbReference type="PANTHER" id="PTHR48106">
    <property type="entry name" value="QUINONE OXIDOREDUCTASE PIG3-RELATED"/>
    <property type="match status" value="1"/>
</dbReference>
<dbReference type="Proteomes" id="UP000501179">
    <property type="component" value="Chromosome"/>
</dbReference>
<evidence type="ECO:0000313" key="6">
    <source>
        <dbReference type="Proteomes" id="UP000501179"/>
    </source>
</evidence>
<evidence type="ECO:0000313" key="5">
    <source>
        <dbReference type="EMBL" id="QIQ04140.1"/>
    </source>
</evidence>
<name>A0A6G9GST8_9ACTN</name>
<protein>
    <submittedName>
        <fullName evidence="4">Zinc-dependent alcohol dehydrogenase family protein</fullName>
    </submittedName>
</protein>
<keyword evidence="6" id="KW-1185">Reference proteome</keyword>
<dbReference type="InterPro" id="IPR013149">
    <property type="entry name" value="ADH-like_C"/>
</dbReference>
<dbReference type="EMBL" id="CP050177">
    <property type="protein sequence ID" value="QIQ01264.1"/>
    <property type="molecule type" value="Genomic_DNA"/>
</dbReference>
<evidence type="ECO:0000256" key="2">
    <source>
        <dbReference type="ARBA" id="ARBA00023002"/>
    </source>
</evidence>
<dbReference type="GO" id="GO:0070402">
    <property type="term" value="F:NADPH binding"/>
    <property type="evidence" value="ECO:0007669"/>
    <property type="project" value="TreeGrafter"/>
</dbReference>
<gene>
    <name evidence="4" type="ORF">HA039_02195</name>
    <name evidence="5" type="ORF">HA039_19140</name>
</gene>
<dbReference type="Pfam" id="PF08240">
    <property type="entry name" value="ADH_N"/>
    <property type="match status" value="1"/>
</dbReference>
<dbReference type="KEGG" id="slia:HA039_02195"/>
<dbReference type="InterPro" id="IPR036291">
    <property type="entry name" value="NAD(P)-bd_dom_sf"/>
</dbReference>
<dbReference type="AlphaFoldDB" id="A0A6G9GST8"/>
<dbReference type="Pfam" id="PF00107">
    <property type="entry name" value="ADH_zinc_N"/>
    <property type="match status" value="1"/>
</dbReference>
<dbReference type="Gene3D" id="3.90.180.10">
    <property type="entry name" value="Medium-chain alcohol dehydrogenases, catalytic domain"/>
    <property type="match status" value="1"/>
</dbReference>
<reference evidence="4 6" key="1">
    <citation type="submission" date="2020-03" db="EMBL/GenBank/DDBJ databases">
        <title>A novel species.</title>
        <authorList>
            <person name="Gao J."/>
        </authorList>
    </citation>
    <scope>NUCLEOTIDE SEQUENCE [LARGE SCALE GENOMIC DNA]</scope>
    <source>
        <strain evidence="4 6">QMT-12</strain>
    </source>
</reference>